<protein>
    <submittedName>
        <fullName evidence="1">Putative adhesin P54</fullName>
    </submittedName>
</protein>
<keyword evidence="2" id="KW-1185">Reference proteome</keyword>
<evidence type="ECO:0000313" key="1">
    <source>
        <dbReference type="EMBL" id="ALA98040.1"/>
    </source>
</evidence>
<gene>
    <name evidence="1" type="ORF">SKUN_001154</name>
</gene>
<reference evidence="1 2" key="1">
    <citation type="journal article" date="2015" name="Genome Announc.">
        <title>Complete Genome Sequence of Spiroplasma kunkelii Strain CR2-3x, Causal Agent of Corn Stunt Disease in Zea mays L.</title>
        <authorList>
            <person name="Davis R.E."/>
            <person name="Shao J."/>
            <person name="Dally E.L."/>
            <person name="Zhao Y."/>
            <person name="Gasparich G.E."/>
            <person name="Gaynor B.J."/>
            <person name="Athey J.C."/>
            <person name="Harrison N.A."/>
            <person name="Donofrio N."/>
        </authorList>
    </citation>
    <scope>NUCLEOTIDE SEQUENCE [LARGE SCALE GENOMIC DNA]</scope>
    <source>
        <strain evidence="1 2">CR2-3x</strain>
    </source>
</reference>
<name>A0A0K2JHG4_SPIKU</name>
<dbReference type="EMBL" id="CP010899">
    <property type="protein sequence ID" value="ALA98040.1"/>
    <property type="molecule type" value="Genomic_DNA"/>
</dbReference>
<dbReference type="RefSeq" id="WP_053391162.1">
    <property type="nucleotide sequence ID" value="NZ_CP010899.1"/>
</dbReference>
<accession>A0A0K2JHG4</accession>
<dbReference type="AlphaFoldDB" id="A0A0K2JHG4"/>
<evidence type="ECO:0000313" key="2">
    <source>
        <dbReference type="Proteomes" id="UP000062963"/>
    </source>
</evidence>
<dbReference type="Proteomes" id="UP000062963">
    <property type="component" value="Chromosome"/>
</dbReference>
<sequence length="151" mass="17883">MKTLKDMIKDLTGVTVEKEKLNQYLESERLDLEDANLEGVNLYIKNYLVRMWNMKKLNKKIINKLNELMLRGYPGTPILETYTQDQKSIIEQVYIACNFSSPFGDASYSEENKTQSLIKKTKDLEKQAYLQSYRKQYYTKMFDIVLKYYGL</sequence>
<proteinExistence type="predicted"/>
<dbReference type="PATRIC" id="fig|273035.7.peg.1429"/>
<dbReference type="KEGG" id="skn:SKUN_001154"/>
<organism evidence="1 2">
    <name type="scientific">Spiroplasma kunkelii CR2-3x</name>
    <dbReference type="NCBI Taxonomy" id="273035"/>
    <lineage>
        <taxon>Bacteria</taxon>
        <taxon>Bacillati</taxon>
        <taxon>Mycoplasmatota</taxon>
        <taxon>Mollicutes</taxon>
        <taxon>Entomoplasmatales</taxon>
        <taxon>Spiroplasmataceae</taxon>
        <taxon>Spiroplasma</taxon>
    </lineage>
</organism>